<evidence type="ECO:0000313" key="2">
    <source>
        <dbReference type="Proteomes" id="UP000799776"/>
    </source>
</evidence>
<name>A0A9P4I4G9_9PEZI</name>
<dbReference type="OrthoDB" id="538223at2759"/>
<gene>
    <name evidence="1" type="ORF">K490DRAFT_61399</name>
</gene>
<evidence type="ECO:0000313" key="1">
    <source>
        <dbReference type="EMBL" id="KAF2091952.1"/>
    </source>
</evidence>
<accession>A0A9P4I4G9</accession>
<dbReference type="EMBL" id="ML978711">
    <property type="protein sequence ID" value="KAF2091952.1"/>
    <property type="molecule type" value="Genomic_DNA"/>
</dbReference>
<dbReference type="Proteomes" id="UP000799776">
    <property type="component" value="Unassembled WGS sequence"/>
</dbReference>
<organism evidence="1 2">
    <name type="scientific">Saccharata proteae CBS 121410</name>
    <dbReference type="NCBI Taxonomy" id="1314787"/>
    <lineage>
        <taxon>Eukaryota</taxon>
        <taxon>Fungi</taxon>
        <taxon>Dikarya</taxon>
        <taxon>Ascomycota</taxon>
        <taxon>Pezizomycotina</taxon>
        <taxon>Dothideomycetes</taxon>
        <taxon>Dothideomycetes incertae sedis</taxon>
        <taxon>Botryosphaeriales</taxon>
        <taxon>Saccharataceae</taxon>
        <taxon>Saccharata</taxon>
    </lineage>
</organism>
<protein>
    <submittedName>
        <fullName evidence="1">Uncharacterized protein</fullName>
    </submittedName>
</protein>
<comment type="caution">
    <text evidence="1">The sequence shown here is derived from an EMBL/GenBank/DDBJ whole genome shotgun (WGS) entry which is preliminary data.</text>
</comment>
<reference evidence="1" key="1">
    <citation type="journal article" date="2020" name="Stud. Mycol.">
        <title>101 Dothideomycetes genomes: a test case for predicting lifestyles and emergence of pathogens.</title>
        <authorList>
            <person name="Haridas S."/>
            <person name="Albert R."/>
            <person name="Binder M."/>
            <person name="Bloem J."/>
            <person name="Labutti K."/>
            <person name="Salamov A."/>
            <person name="Andreopoulos B."/>
            <person name="Baker S."/>
            <person name="Barry K."/>
            <person name="Bills G."/>
            <person name="Bluhm B."/>
            <person name="Cannon C."/>
            <person name="Castanera R."/>
            <person name="Culley D."/>
            <person name="Daum C."/>
            <person name="Ezra D."/>
            <person name="Gonzalez J."/>
            <person name="Henrissat B."/>
            <person name="Kuo A."/>
            <person name="Liang C."/>
            <person name="Lipzen A."/>
            <person name="Lutzoni F."/>
            <person name="Magnuson J."/>
            <person name="Mondo S."/>
            <person name="Nolan M."/>
            <person name="Ohm R."/>
            <person name="Pangilinan J."/>
            <person name="Park H.-J."/>
            <person name="Ramirez L."/>
            <person name="Alfaro M."/>
            <person name="Sun H."/>
            <person name="Tritt A."/>
            <person name="Yoshinaga Y."/>
            <person name="Zwiers L.-H."/>
            <person name="Turgeon B."/>
            <person name="Goodwin S."/>
            <person name="Spatafora J."/>
            <person name="Crous P."/>
            <person name="Grigoriev I."/>
        </authorList>
    </citation>
    <scope>NUCLEOTIDE SEQUENCE</scope>
    <source>
        <strain evidence="1">CBS 121410</strain>
    </source>
</reference>
<keyword evidence="2" id="KW-1185">Reference proteome</keyword>
<sequence length="217" mass="24586">MVDSLPSKAPEVERWRDEPMQLLPVALYTICDLSDEELVQLQDICEAKCEANARGDCVRPAPRWKFAGENLKAIFNYHVQLAESRQFDPTHFIAALDPSWKTSVLFVTLDDEGDECTTDKYWIKTDEAGMAFVNILIGHSDWWEQKEEHEHPKTTAYLGEHVTATLPLPVRPSWTIGRAKSLDDVPFDMATRLAPMRPPLLQRHTDTIPSVGPAMAD</sequence>
<proteinExistence type="predicted"/>
<dbReference type="AlphaFoldDB" id="A0A9P4I4G9"/>